<dbReference type="InterPro" id="IPR003593">
    <property type="entry name" value="AAA+_ATPase"/>
</dbReference>
<dbReference type="Gene3D" id="3.40.50.300">
    <property type="entry name" value="P-loop containing nucleotide triphosphate hydrolases"/>
    <property type="match status" value="1"/>
</dbReference>
<dbReference type="RefSeq" id="WP_092276843.1">
    <property type="nucleotide sequence ID" value="NZ_FORT01000025.1"/>
</dbReference>
<feature type="domain" description="Sigma-54 factor interaction" evidence="5">
    <location>
        <begin position="146"/>
        <end position="376"/>
    </location>
</feature>
<name>A0A1I4DQU4_9BACL</name>
<dbReference type="InterPro" id="IPR035965">
    <property type="entry name" value="PAS-like_dom_sf"/>
</dbReference>
<dbReference type="InterPro" id="IPR000014">
    <property type="entry name" value="PAS"/>
</dbReference>
<keyword evidence="1" id="KW-0547">Nucleotide-binding</keyword>
<dbReference type="PANTHER" id="PTHR32071">
    <property type="entry name" value="TRANSCRIPTIONAL REGULATORY PROTEIN"/>
    <property type="match status" value="1"/>
</dbReference>
<dbReference type="PROSITE" id="PS00675">
    <property type="entry name" value="SIGMA54_INTERACT_1"/>
    <property type="match status" value="1"/>
</dbReference>
<dbReference type="InterPro" id="IPR009057">
    <property type="entry name" value="Homeodomain-like_sf"/>
</dbReference>
<evidence type="ECO:0000256" key="4">
    <source>
        <dbReference type="ARBA" id="ARBA00023163"/>
    </source>
</evidence>
<keyword evidence="7" id="KW-1185">Reference proteome</keyword>
<dbReference type="InterPro" id="IPR002197">
    <property type="entry name" value="HTH_Fis"/>
</dbReference>
<dbReference type="InterPro" id="IPR013767">
    <property type="entry name" value="PAS_fold"/>
</dbReference>
<protein>
    <submittedName>
        <fullName evidence="6">PAS domain S-box-containing protein</fullName>
    </submittedName>
</protein>
<dbReference type="Pfam" id="PF02954">
    <property type="entry name" value="HTH_8"/>
    <property type="match status" value="1"/>
</dbReference>
<dbReference type="Gene3D" id="1.10.8.60">
    <property type="match status" value="1"/>
</dbReference>
<dbReference type="InterPro" id="IPR025944">
    <property type="entry name" value="Sigma_54_int_dom_CS"/>
</dbReference>
<dbReference type="SMART" id="SM00091">
    <property type="entry name" value="PAS"/>
    <property type="match status" value="1"/>
</dbReference>
<evidence type="ECO:0000256" key="3">
    <source>
        <dbReference type="ARBA" id="ARBA00023015"/>
    </source>
</evidence>
<dbReference type="Pfam" id="PF00989">
    <property type="entry name" value="PAS"/>
    <property type="match status" value="1"/>
</dbReference>
<dbReference type="InterPro" id="IPR002078">
    <property type="entry name" value="Sigma_54_int"/>
</dbReference>
<dbReference type="Gene3D" id="3.30.450.20">
    <property type="entry name" value="PAS domain"/>
    <property type="match status" value="1"/>
</dbReference>
<sequence length="455" mass="51607">MEWNLQQMSKLLEVVFENAHEPMIVTDKDGKILLLNRSYREFLNVQDVIGMPVTEVIENTRMHIVGQEGVAEIADIQQIKGQSMIAHRIPIMYEGKVLAVLGTVLFQDVKELASLAAMVDQLKDELTYYKKELRRRMGATYHVDQIVGYSQKMLELKQFSQKVAKSDSTVLITGESGTGKELFAHAIHAESKRKMGPFIRVNCAAIPDTLLESELFGYEEGAFTGAVRRGKKGKFELANHGTILLDEIGDMPLPLQAKLLRVLQEKEVEKVGSVRTTPIDVRVIASTNQDMLASIKEGKFRADLYYRLNVVSLSIPPLRERLEDLPELVSNLLTQLVESTGVTVRSIDDDVWAVMRSYSWPGNVRELRNVLERALHLMEDDVLKKEHIWLPAPSEELSNPAVVRPLKETLEQAERDALLHAMKEAGGNKQEAAKLLRISKSTFYEKWEKYRLEKQ</sequence>
<dbReference type="Proteomes" id="UP000198915">
    <property type="component" value="Unassembled WGS sequence"/>
</dbReference>
<dbReference type="SUPFAM" id="SSF55785">
    <property type="entry name" value="PYP-like sensor domain (PAS domain)"/>
    <property type="match status" value="1"/>
</dbReference>
<dbReference type="FunFam" id="3.40.50.300:FF:000006">
    <property type="entry name" value="DNA-binding transcriptional regulator NtrC"/>
    <property type="match status" value="1"/>
</dbReference>
<gene>
    <name evidence="6" type="ORF">SAMN05518846_12559</name>
</gene>
<dbReference type="CDD" id="cd00130">
    <property type="entry name" value="PAS"/>
    <property type="match status" value="1"/>
</dbReference>
<proteinExistence type="predicted"/>
<dbReference type="PRINTS" id="PR01590">
    <property type="entry name" value="HTHFIS"/>
</dbReference>
<evidence type="ECO:0000259" key="5">
    <source>
        <dbReference type="PROSITE" id="PS50045"/>
    </source>
</evidence>
<dbReference type="AlphaFoldDB" id="A0A1I4DQU4"/>
<keyword evidence="3" id="KW-0805">Transcription regulation</keyword>
<dbReference type="CDD" id="cd00009">
    <property type="entry name" value="AAA"/>
    <property type="match status" value="1"/>
</dbReference>
<evidence type="ECO:0000256" key="1">
    <source>
        <dbReference type="ARBA" id="ARBA00022741"/>
    </source>
</evidence>
<dbReference type="Pfam" id="PF00158">
    <property type="entry name" value="Sigma54_activat"/>
    <property type="match status" value="1"/>
</dbReference>
<dbReference type="PROSITE" id="PS00688">
    <property type="entry name" value="SIGMA54_INTERACT_3"/>
    <property type="match status" value="1"/>
</dbReference>
<dbReference type="GO" id="GO:0005524">
    <property type="term" value="F:ATP binding"/>
    <property type="evidence" value="ECO:0007669"/>
    <property type="project" value="UniProtKB-KW"/>
</dbReference>
<dbReference type="STRING" id="1884381.SAMN05518846_12559"/>
<dbReference type="Gene3D" id="1.10.10.60">
    <property type="entry name" value="Homeodomain-like"/>
    <property type="match status" value="1"/>
</dbReference>
<accession>A0A1I4DQU4</accession>
<dbReference type="SUPFAM" id="SSF52540">
    <property type="entry name" value="P-loop containing nucleoside triphosphate hydrolases"/>
    <property type="match status" value="1"/>
</dbReference>
<organism evidence="6 7">
    <name type="scientific">Brevibacillus centrosporus</name>
    <dbReference type="NCBI Taxonomy" id="54910"/>
    <lineage>
        <taxon>Bacteria</taxon>
        <taxon>Bacillati</taxon>
        <taxon>Bacillota</taxon>
        <taxon>Bacilli</taxon>
        <taxon>Bacillales</taxon>
        <taxon>Paenibacillaceae</taxon>
        <taxon>Brevibacillus</taxon>
    </lineage>
</organism>
<dbReference type="SMART" id="SM00382">
    <property type="entry name" value="AAA"/>
    <property type="match status" value="1"/>
</dbReference>
<dbReference type="PROSITE" id="PS50045">
    <property type="entry name" value="SIGMA54_INTERACT_4"/>
    <property type="match status" value="1"/>
</dbReference>
<evidence type="ECO:0000313" key="6">
    <source>
        <dbReference type="EMBL" id="SFK95363.1"/>
    </source>
</evidence>
<keyword evidence="2" id="KW-0067">ATP-binding</keyword>
<dbReference type="InterPro" id="IPR058031">
    <property type="entry name" value="AAA_lid_NorR"/>
</dbReference>
<dbReference type="GO" id="GO:0043565">
    <property type="term" value="F:sequence-specific DNA binding"/>
    <property type="evidence" value="ECO:0007669"/>
    <property type="project" value="InterPro"/>
</dbReference>
<keyword evidence="4" id="KW-0804">Transcription</keyword>
<evidence type="ECO:0000256" key="2">
    <source>
        <dbReference type="ARBA" id="ARBA00022840"/>
    </source>
</evidence>
<dbReference type="InterPro" id="IPR027417">
    <property type="entry name" value="P-loop_NTPase"/>
</dbReference>
<dbReference type="InterPro" id="IPR025662">
    <property type="entry name" value="Sigma_54_int_dom_ATP-bd_1"/>
</dbReference>
<dbReference type="EMBL" id="FORT01000025">
    <property type="protein sequence ID" value="SFK95363.1"/>
    <property type="molecule type" value="Genomic_DNA"/>
</dbReference>
<dbReference type="SUPFAM" id="SSF46689">
    <property type="entry name" value="Homeodomain-like"/>
    <property type="match status" value="1"/>
</dbReference>
<dbReference type="GO" id="GO:0006355">
    <property type="term" value="P:regulation of DNA-templated transcription"/>
    <property type="evidence" value="ECO:0007669"/>
    <property type="project" value="InterPro"/>
</dbReference>
<dbReference type="Pfam" id="PF25601">
    <property type="entry name" value="AAA_lid_14"/>
    <property type="match status" value="1"/>
</dbReference>
<dbReference type="PANTHER" id="PTHR32071:SF57">
    <property type="entry name" value="C4-DICARBOXYLATE TRANSPORT TRANSCRIPTIONAL REGULATORY PROTEIN DCTD"/>
    <property type="match status" value="1"/>
</dbReference>
<reference evidence="7" key="1">
    <citation type="submission" date="2016-10" db="EMBL/GenBank/DDBJ databases">
        <authorList>
            <person name="Varghese N."/>
            <person name="Submissions S."/>
        </authorList>
    </citation>
    <scope>NUCLEOTIDE SEQUENCE [LARGE SCALE GENOMIC DNA]</scope>
    <source>
        <strain evidence="7">OK042</strain>
    </source>
</reference>
<evidence type="ECO:0000313" key="7">
    <source>
        <dbReference type="Proteomes" id="UP000198915"/>
    </source>
</evidence>